<organism evidence="2">
    <name type="scientific">Xanthomonas oryzae pv. oryzae</name>
    <dbReference type="NCBI Taxonomy" id="64187"/>
    <lineage>
        <taxon>Bacteria</taxon>
        <taxon>Pseudomonadati</taxon>
        <taxon>Pseudomonadota</taxon>
        <taxon>Gammaproteobacteria</taxon>
        <taxon>Lysobacterales</taxon>
        <taxon>Lysobacteraceae</taxon>
        <taxon>Xanthomonas</taxon>
    </lineage>
</organism>
<feature type="compositionally biased region" description="Low complexity" evidence="1">
    <location>
        <begin position="26"/>
        <end position="41"/>
    </location>
</feature>
<gene>
    <name evidence="2" type="primary">recN</name>
</gene>
<dbReference type="AlphaFoldDB" id="Q68HK2"/>
<evidence type="ECO:0000313" key="2">
    <source>
        <dbReference type="EMBL" id="AAT99313.1"/>
    </source>
</evidence>
<feature type="non-terminal residue" evidence="2">
    <location>
        <position position="1"/>
    </location>
</feature>
<accession>Q68HK2</accession>
<sequence length="63" mass="6178">AAGRRQGPCALPGQQGAGGRHDPECGRTAGPAGPPGRTGAHAGRRGSEQGSPRGRPQAVAEPT</sequence>
<name>Q68HK2_XANOO</name>
<feature type="region of interest" description="Disordered" evidence="1">
    <location>
        <begin position="1"/>
        <end position="63"/>
    </location>
</feature>
<proteinExistence type="predicted"/>
<protein>
    <submittedName>
        <fullName evidence="2">Putative DNA repair protein</fullName>
    </submittedName>
</protein>
<evidence type="ECO:0000256" key="1">
    <source>
        <dbReference type="SAM" id="MobiDB-lite"/>
    </source>
</evidence>
<dbReference type="EMBL" id="AY688951">
    <property type="protein sequence ID" value="AAT99313.1"/>
    <property type="molecule type" value="Genomic_DNA"/>
</dbReference>
<reference evidence="2" key="1">
    <citation type="journal article" date="2005" name="Mol. Plant Microbe Interact.">
        <title>Growth deficiency of a Xanthomonas oryzae pv. oryzae fur mutant in rice leaves is rescued by ascorbic acid supplementation.</title>
        <authorList>
            <person name="Subramoni S."/>
            <person name="Sonti R.V."/>
        </authorList>
    </citation>
    <scope>NUCLEOTIDE SEQUENCE</scope>
</reference>